<dbReference type="EMBL" id="CAJEWN010001585">
    <property type="protein sequence ID" value="CAD2198635.1"/>
    <property type="molecule type" value="Genomic_DNA"/>
</dbReference>
<evidence type="ECO:0000313" key="2">
    <source>
        <dbReference type="Proteomes" id="UP000580250"/>
    </source>
</evidence>
<comment type="caution">
    <text evidence="1">The sequence shown here is derived from an EMBL/GenBank/DDBJ whole genome shotgun (WGS) entry which is preliminary data.</text>
</comment>
<proteinExistence type="predicted"/>
<evidence type="ECO:0000313" key="1">
    <source>
        <dbReference type="EMBL" id="CAD2198635.1"/>
    </source>
</evidence>
<dbReference type="Proteomes" id="UP000580250">
    <property type="component" value="Unassembled WGS sequence"/>
</dbReference>
<name>A0A6V7XHD2_MELEN</name>
<sequence>MIRRDGHSEEGNEWYKKRWMDRRINGLFFKLIVRCGKIRRGNKAILGGNGQMRGN</sequence>
<protein>
    <submittedName>
        <fullName evidence="1">Uncharacterized protein</fullName>
    </submittedName>
</protein>
<organism evidence="1 2">
    <name type="scientific">Meloidogyne enterolobii</name>
    <name type="common">Root-knot nematode worm</name>
    <name type="synonym">Meloidogyne mayaguensis</name>
    <dbReference type="NCBI Taxonomy" id="390850"/>
    <lineage>
        <taxon>Eukaryota</taxon>
        <taxon>Metazoa</taxon>
        <taxon>Ecdysozoa</taxon>
        <taxon>Nematoda</taxon>
        <taxon>Chromadorea</taxon>
        <taxon>Rhabditida</taxon>
        <taxon>Tylenchina</taxon>
        <taxon>Tylenchomorpha</taxon>
        <taxon>Tylenchoidea</taxon>
        <taxon>Meloidogynidae</taxon>
        <taxon>Meloidogyninae</taxon>
        <taxon>Meloidogyne</taxon>
    </lineage>
</organism>
<dbReference type="AlphaFoldDB" id="A0A6V7XHD2"/>
<reference evidence="1 2" key="1">
    <citation type="submission" date="2020-08" db="EMBL/GenBank/DDBJ databases">
        <authorList>
            <person name="Koutsovoulos G."/>
            <person name="Danchin GJ E."/>
        </authorList>
    </citation>
    <scope>NUCLEOTIDE SEQUENCE [LARGE SCALE GENOMIC DNA]</scope>
</reference>
<accession>A0A6V7XHD2</accession>
<gene>
    <name evidence="1" type="ORF">MENT_LOCUS51964</name>
</gene>